<comment type="caution">
    <text evidence="1">The sequence shown here is derived from an EMBL/GenBank/DDBJ whole genome shotgun (WGS) entry which is preliminary data.</text>
</comment>
<dbReference type="EMBL" id="CALSDN010000008">
    <property type="protein sequence ID" value="CAH6722107.1"/>
    <property type="molecule type" value="Genomic_DNA"/>
</dbReference>
<gene>
    <name evidence="1" type="ORF">CLIB1444_08S02036</name>
</gene>
<organism evidence="1 2">
    <name type="scientific">[Candida] jaroonii</name>
    <dbReference type="NCBI Taxonomy" id="467808"/>
    <lineage>
        <taxon>Eukaryota</taxon>
        <taxon>Fungi</taxon>
        <taxon>Dikarya</taxon>
        <taxon>Ascomycota</taxon>
        <taxon>Saccharomycotina</taxon>
        <taxon>Pichiomycetes</taxon>
        <taxon>Debaryomycetaceae</taxon>
        <taxon>Yamadazyma</taxon>
    </lineage>
</organism>
<proteinExistence type="predicted"/>
<accession>A0ACA9YBX7</accession>
<keyword evidence="2" id="KW-1185">Reference proteome</keyword>
<reference evidence="1" key="1">
    <citation type="submission" date="2022-06" db="EMBL/GenBank/DDBJ databases">
        <authorList>
            <person name="Legras J.-L."/>
            <person name="Devillers H."/>
            <person name="Grondin C."/>
        </authorList>
    </citation>
    <scope>NUCLEOTIDE SEQUENCE</scope>
    <source>
        <strain evidence="1">CLIB 1444</strain>
    </source>
</reference>
<sequence length="268" mass="30908">MESNSNKKEMDEGDYINDEQVYNEFMSSLTPCSSNNTFNEDPITFDPVEYNNLLSERNELNKTGTLTDELYLEKFEPSMTQISIPPNLAGQTSSEDQQGLNSRSNSTSTAVERETLVKIMVVNNEQDNFNINLFALLDHINSLGYKKSLNDLTINNLIIYISKRMNLAVENIKLLHLGKIYNVTSSISLKTKHYLLPDMKLDSFPTIQLIKLNNSSLLNYNEQRLYEISFETDDHYNVTYADAIVHKMKTMKKSRFRNRFKKLLKVSV</sequence>
<protein>
    <submittedName>
        <fullName evidence="1">Uncharacterized protein</fullName>
    </submittedName>
</protein>
<evidence type="ECO:0000313" key="1">
    <source>
        <dbReference type="EMBL" id="CAH6722107.1"/>
    </source>
</evidence>
<evidence type="ECO:0000313" key="2">
    <source>
        <dbReference type="Proteomes" id="UP001152531"/>
    </source>
</evidence>
<dbReference type="Proteomes" id="UP001152531">
    <property type="component" value="Unassembled WGS sequence"/>
</dbReference>
<name>A0ACA9YBX7_9ASCO</name>